<dbReference type="PANTHER" id="PTHR11009">
    <property type="entry name" value="DER1-LIKE PROTEIN, DERLIN"/>
    <property type="match status" value="1"/>
</dbReference>
<feature type="transmembrane region" description="Helical" evidence="7">
    <location>
        <begin position="120"/>
        <end position="137"/>
    </location>
</feature>
<feature type="transmembrane region" description="Helical" evidence="7">
    <location>
        <begin position="55"/>
        <end position="76"/>
    </location>
</feature>
<dbReference type="EMBL" id="JANBPY010001083">
    <property type="protein sequence ID" value="KAJ1961708.1"/>
    <property type="molecule type" value="Genomic_DNA"/>
</dbReference>
<evidence type="ECO:0000313" key="9">
    <source>
        <dbReference type="EMBL" id="KAJ1961708.1"/>
    </source>
</evidence>
<dbReference type="SUPFAM" id="SSF144091">
    <property type="entry name" value="Rhomboid-like"/>
    <property type="match status" value="1"/>
</dbReference>
<keyword evidence="6 7" id="KW-0472">Membrane</keyword>
<comment type="caution">
    <text evidence="9">The sequence shown here is derived from an EMBL/GenBank/DDBJ whole genome shotgun (WGS) entry which is preliminary data.</text>
</comment>
<dbReference type="InterPro" id="IPR007599">
    <property type="entry name" value="DER1"/>
</dbReference>
<gene>
    <name evidence="9" type="ORF">IWQ62_003774</name>
</gene>
<dbReference type="OrthoDB" id="1716531at2759"/>
<dbReference type="Proteomes" id="UP001150925">
    <property type="component" value="Unassembled WGS sequence"/>
</dbReference>
<protein>
    <recommendedName>
        <fullName evidence="7">Derlin</fullName>
    </recommendedName>
</protein>
<organism evidence="9 10">
    <name type="scientific">Dispira parvispora</name>
    <dbReference type="NCBI Taxonomy" id="1520584"/>
    <lineage>
        <taxon>Eukaryota</taxon>
        <taxon>Fungi</taxon>
        <taxon>Fungi incertae sedis</taxon>
        <taxon>Zoopagomycota</taxon>
        <taxon>Kickxellomycotina</taxon>
        <taxon>Dimargaritomycetes</taxon>
        <taxon>Dimargaritales</taxon>
        <taxon>Dimargaritaceae</taxon>
        <taxon>Dispira</taxon>
    </lineage>
</organism>
<feature type="transmembrane region" description="Helical" evidence="7">
    <location>
        <begin position="97"/>
        <end position="114"/>
    </location>
</feature>
<dbReference type="InterPro" id="IPR035952">
    <property type="entry name" value="Rhomboid-like_sf"/>
</dbReference>
<evidence type="ECO:0000256" key="4">
    <source>
        <dbReference type="ARBA" id="ARBA00022824"/>
    </source>
</evidence>
<feature type="region of interest" description="Disordered" evidence="8">
    <location>
        <begin position="214"/>
        <end position="244"/>
    </location>
</feature>
<evidence type="ECO:0000256" key="6">
    <source>
        <dbReference type="ARBA" id="ARBA00023136"/>
    </source>
</evidence>
<accession>A0A9W8AR51</accession>
<comment type="subcellular location">
    <subcellularLocation>
        <location evidence="1 7">Endoplasmic reticulum membrane</location>
        <topology evidence="1 7">Multi-pass membrane protein</topology>
    </subcellularLocation>
</comment>
<proteinExistence type="inferred from homology"/>
<name>A0A9W8AR51_9FUNG</name>
<feature type="transmembrane region" description="Helical" evidence="7">
    <location>
        <begin position="157"/>
        <end position="179"/>
    </location>
</feature>
<comment type="similarity">
    <text evidence="2 7">Belongs to the derlin family.</text>
</comment>
<evidence type="ECO:0000256" key="8">
    <source>
        <dbReference type="SAM" id="MobiDB-lite"/>
    </source>
</evidence>
<comment type="function">
    <text evidence="7">May be involved in the degradation of misfolded endoplasmic reticulum (ER) luminal proteins.</text>
</comment>
<evidence type="ECO:0000256" key="2">
    <source>
        <dbReference type="ARBA" id="ARBA00008917"/>
    </source>
</evidence>
<evidence type="ECO:0000256" key="3">
    <source>
        <dbReference type="ARBA" id="ARBA00022692"/>
    </source>
</evidence>
<sequence length="244" mass="27752">MDDSPLEQLKTWYNRVPIVTRMLLTMCISSTLLVTLTNTLGWALFSWIAIVHGQYWRLISGLIAQRMSLGFVVDMYMLSRFSGMLENDVFNNRRADFVFFYMFAAASMVLFAVFQQSHLLLFRGVFMAMLYLWSRLYPQYPLQFFFGIRFQGAYLPWALLAMEFVSSGSVSFLSLMGIVTGHLFHYLAVETAQGSQAPLLTTPAWMRRLVGSGAAPTPNPTRGLRGQPAQQRTAHPWGQGYRLG</sequence>
<evidence type="ECO:0000313" key="10">
    <source>
        <dbReference type="Proteomes" id="UP001150925"/>
    </source>
</evidence>
<dbReference type="AlphaFoldDB" id="A0A9W8AR51"/>
<keyword evidence="4 7" id="KW-0256">Endoplasmic reticulum</keyword>
<evidence type="ECO:0000256" key="1">
    <source>
        <dbReference type="ARBA" id="ARBA00004477"/>
    </source>
</evidence>
<keyword evidence="3 7" id="KW-0812">Transmembrane</keyword>
<evidence type="ECO:0000256" key="5">
    <source>
        <dbReference type="ARBA" id="ARBA00022989"/>
    </source>
</evidence>
<keyword evidence="5 7" id="KW-1133">Transmembrane helix</keyword>
<evidence type="ECO:0000256" key="7">
    <source>
        <dbReference type="RuleBase" id="RU363059"/>
    </source>
</evidence>
<reference evidence="9" key="1">
    <citation type="submission" date="2022-07" db="EMBL/GenBank/DDBJ databases">
        <title>Phylogenomic reconstructions and comparative analyses of Kickxellomycotina fungi.</title>
        <authorList>
            <person name="Reynolds N.K."/>
            <person name="Stajich J.E."/>
            <person name="Barry K."/>
            <person name="Grigoriev I.V."/>
            <person name="Crous P."/>
            <person name="Smith M.E."/>
        </authorList>
    </citation>
    <scope>NUCLEOTIDE SEQUENCE</scope>
    <source>
        <strain evidence="9">RSA 1196</strain>
    </source>
</reference>
<feature type="transmembrane region" description="Helical" evidence="7">
    <location>
        <begin position="23"/>
        <end position="49"/>
    </location>
</feature>
<dbReference type="Gene3D" id="1.20.1540.10">
    <property type="entry name" value="Rhomboid-like"/>
    <property type="match status" value="1"/>
</dbReference>
<dbReference type="Pfam" id="PF04511">
    <property type="entry name" value="DER1"/>
    <property type="match status" value="1"/>
</dbReference>
<keyword evidence="10" id="KW-1185">Reference proteome</keyword>
<dbReference type="GO" id="GO:0005789">
    <property type="term" value="C:endoplasmic reticulum membrane"/>
    <property type="evidence" value="ECO:0007669"/>
    <property type="project" value="UniProtKB-SubCell"/>
</dbReference>
<dbReference type="GO" id="GO:0006950">
    <property type="term" value="P:response to stress"/>
    <property type="evidence" value="ECO:0007669"/>
    <property type="project" value="UniProtKB-ARBA"/>
</dbReference>